<accession>A0A6H0Y0J7</accession>
<organism evidence="1 2">
    <name type="scientific">Peltaster fructicola</name>
    <dbReference type="NCBI Taxonomy" id="286661"/>
    <lineage>
        <taxon>Eukaryota</taxon>
        <taxon>Fungi</taxon>
        <taxon>Dikarya</taxon>
        <taxon>Ascomycota</taxon>
        <taxon>Pezizomycotina</taxon>
        <taxon>Dothideomycetes</taxon>
        <taxon>Dothideomycetes incertae sedis</taxon>
        <taxon>Peltaster</taxon>
    </lineage>
</organism>
<dbReference type="Proteomes" id="UP000503462">
    <property type="component" value="Chromosome 4"/>
</dbReference>
<dbReference type="PANTHER" id="PTHR37827:SF1">
    <property type="entry name" value="HNH DOMAIN-CONTAINING PROTEIN"/>
    <property type="match status" value="1"/>
</dbReference>
<evidence type="ECO:0008006" key="3">
    <source>
        <dbReference type="Google" id="ProtNLM"/>
    </source>
</evidence>
<protein>
    <recommendedName>
        <fullName evidence="3">HNH domain-containing protein</fullName>
    </recommendedName>
</protein>
<gene>
    <name evidence="1" type="ORF">AMS68_006044</name>
</gene>
<dbReference type="AlphaFoldDB" id="A0A6H0Y0J7"/>
<reference evidence="1 2" key="1">
    <citation type="journal article" date="2016" name="Sci. Rep.">
        <title>Peltaster fructicola genome reveals evolution from an invasive phytopathogen to an ectophytic parasite.</title>
        <authorList>
            <person name="Xu C."/>
            <person name="Chen H."/>
            <person name="Gleason M.L."/>
            <person name="Xu J.R."/>
            <person name="Liu H."/>
            <person name="Zhang R."/>
            <person name="Sun G."/>
        </authorList>
    </citation>
    <scope>NUCLEOTIDE SEQUENCE [LARGE SCALE GENOMIC DNA]</scope>
    <source>
        <strain evidence="1 2">LNHT1506</strain>
    </source>
</reference>
<evidence type="ECO:0000313" key="1">
    <source>
        <dbReference type="EMBL" id="QIX00527.1"/>
    </source>
</evidence>
<evidence type="ECO:0000313" key="2">
    <source>
        <dbReference type="Proteomes" id="UP000503462"/>
    </source>
</evidence>
<dbReference type="EMBL" id="CP051142">
    <property type="protein sequence ID" value="QIX00527.1"/>
    <property type="molecule type" value="Genomic_DNA"/>
</dbReference>
<name>A0A6H0Y0J7_9PEZI</name>
<keyword evidence="2" id="KW-1185">Reference proteome</keyword>
<sequence>MLDQVVANNLDLFRDTLQPVIVQRLMPTAAQKSGRKRVKGRKNEIKPVQRIEDDHSAADLVDFIEYLAEEIFSCLPDELKSLTYMAVQNDSILAERYSLPLSAPQSDELVQLVPATVMDSLMTYSLLNDEADLDHFLEPIISGYISAATSTPPEYEPQNGQARPDGCEICYRTQLPLTYHHLIPRGVHEKVVKRGWHAEWELNKVAWLCRACHSFVHRIATNEELAKSLYSIELLLAREDVQKWAIWASRVRWKSR</sequence>
<dbReference type="OrthoDB" id="4850648at2759"/>
<proteinExistence type="predicted"/>
<dbReference type="PANTHER" id="PTHR37827">
    <property type="entry name" value="TUDOR DOMAIN-CONTAINING PROTEIN"/>
    <property type="match status" value="1"/>
</dbReference>